<organism evidence="5 6">
    <name type="scientific">Glycomyces buryatensis</name>
    <dbReference type="NCBI Taxonomy" id="2570927"/>
    <lineage>
        <taxon>Bacteria</taxon>
        <taxon>Bacillati</taxon>
        <taxon>Actinomycetota</taxon>
        <taxon>Actinomycetes</taxon>
        <taxon>Glycomycetales</taxon>
        <taxon>Glycomycetaceae</taxon>
        <taxon>Glycomyces</taxon>
    </lineage>
</organism>
<keyword evidence="3 5" id="KW-0808">Transferase</keyword>
<evidence type="ECO:0000256" key="2">
    <source>
        <dbReference type="ARBA" id="ARBA00022603"/>
    </source>
</evidence>
<dbReference type="OrthoDB" id="9797252at2"/>
<dbReference type="PANTHER" id="PTHR44942">
    <property type="entry name" value="METHYLTRANSF_11 DOMAIN-CONTAINING PROTEIN"/>
    <property type="match status" value="1"/>
</dbReference>
<dbReference type="EMBL" id="STGY01000083">
    <property type="protein sequence ID" value="THV33378.1"/>
    <property type="molecule type" value="Genomic_DNA"/>
</dbReference>
<dbReference type="GO" id="GO:0008757">
    <property type="term" value="F:S-adenosylmethionine-dependent methyltransferase activity"/>
    <property type="evidence" value="ECO:0007669"/>
    <property type="project" value="InterPro"/>
</dbReference>
<proteinExistence type="inferred from homology"/>
<dbReference type="InterPro" id="IPR029063">
    <property type="entry name" value="SAM-dependent_MTases_sf"/>
</dbReference>
<protein>
    <submittedName>
        <fullName evidence="5">Class I SAM-dependent methyltransferase</fullName>
    </submittedName>
</protein>
<dbReference type="CDD" id="cd02440">
    <property type="entry name" value="AdoMet_MTases"/>
    <property type="match status" value="1"/>
</dbReference>
<keyword evidence="2 5" id="KW-0489">Methyltransferase</keyword>
<dbReference type="PANTHER" id="PTHR44942:SF4">
    <property type="entry name" value="METHYLTRANSFERASE TYPE 11 DOMAIN-CONTAINING PROTEIN"/>
    <property type="match status" value="1"/>
</dbReference>
<evidence type="ECO:0000313" key="5">
    <source>
        <dbReference type="EMBL" id="THV33378.1"/>
    </source>
</evidence>
<reference evidence="5 6" key="2">
    <citation type="submission" date="2019-05" db="EMBL/GenBank/DDBJ databases">
        <title>Glycomyces buryatensis sp. nov.</title>
        <authorList>
            <person name="Nikitina E."/>
        </authorList>
    </citation>
    <scope>NUCLEOTIDE SEQUENCE [LARGE SCALE GENOMIC DNA]</scope>
    <source>
        <strain evidence="5 6">18</strain>
    </source>
</reference>
<dbReference type="Gene3D" id="3.40.50.150">
    <property type="entry name" value="Vaccinia Virus protein VP39"/>
    <property type="match status" value="1"/>
</dbReference>
<comment type="caution">
    <text evidence="5">The sequence shown here is derived from an EMBL/GenBank/DDBJ whole genome shotgun (WGS) entry which is preliminary data.</text>
</comment>
<sequence>MIEASDTSNPGEHARSFGQAADLYNDIRPDYPAAALEWMLGEPKDVVDLGAGTGLLTRGLIALGHRVTAVDHDEQMLAKLVSLSPGLAASHQGSAEALPLPDDSADAICGGQSFHWFDFDRALPEFARVLRPGGILAPIWNIRDESVDWIAALSEIIGSSQGELAATGPTEPGYFAPFFADPERRVFRHEKILDRARLLRLVQSRSYFLTAGEERRREILNAVGELVDTHPQLAGRETFAMPYDTHAFRAARQDGAGSVVPPA</sequence>
<feature type="domain" description="Methyltransferase type 11" evidence="4">
    <location>
        <begin position="47"/>
        <end position="136"/>
    </location>
</feature>
<comment type="similarity">
    <text evidence="1">Belongs to the methyltransferase superfamily.</text>
</comment>
<dbReference type="GO" id="GO:0032259">
    <property type="term" value="P:methylation"/>
    <property type="evidence" value="ECO:0007669"/>
    <property type="project" value="UniProtKB-KW"/>
</dbReference>
<name>A0A4S8PQJ8_9ACTN</name>
<gene>
    <name evidence="5" type="ORF">FAB82_24825</name>
</gene>
<dbReference type="Pfam" id="PF08241">
    <property type="entry name" value="Methyltransf_11"/>
    <property type="match status" value="1"/>
</dbReference>
<evidence type="ECO:0000256" key="3">
    <source>
        <dbReference type="ARBA" id="ARBA00022679"/>
    </source>
</evidence>
<dbReference type="InterPro" id="IPR013216">
    <property type="entry name" value="Methyltransf_11"/>
</dbReference>
<dbReference type="AlphaFoldDB" id="A0A4S8PQJ8"/>
<dbReference type="Proteomes" id="UP000308760">
    <property type="component" value="Unassembled WGS sequence"/>
</dbReference>
<evidence type="ECO:0000313" key="6">
    <source>
        <dbReference type="Proteomes" id="UP000308760"/>
    </source>
</evidence>
<dbReference type="SUPFAM" id="SSF53335">
    <property type="entry name" value="S-adenosyl-L-methionine-dependent methyltransferases"/>
    <property type="match status" value="1"/>
</dbReference>
<evidence type="ECO:0000256" key="1">
    <source>
        <dbReference type="ARBA" id="ARBA00008361"/>
    </source>
</evidence>
<keyword evidence="6" id="KW-1185">Reference proteome</keyword>
<reference evidence="6" key="1">
    <citation type="submission" date="2019-04" db="EMBL/GenBank/DDBJ databases">
        <title>Nocardioides xinjiangensis sp. nov.</title>
        <authorList>
            <person name="Liu S."/>
        </authorList>
    </citation>
    <scope>NUCLEOTIDE SEQUENCE [LARGE SCALE GENOMIC DNA]</scope>
    <source>
        <strain evidence="6">18</strain>
    </source>
</reference>
<dbReference type="InterPro" id="IPR051052">
    <property type="entry name" value="Diverse_substrate_MTase"/>
</dbReference>
<accession>A0A4S8PQJ8</accession>
<evidence type="ECO:0000259" key="4">
    <source>
        <dbReference type="Pfam" id="PF08241"/>
    </source>
</evidence>
<dbReference type="RefSeq" id="WP_136537256.1">
    <property type="nucleotide sequence ID" value="NZ_STGY01000083.1"/>
</dbReference>